<evidence type="ECO:0000313" key="3">
    <source>
        <dbReference type="Proteomes" id="UP001066276"/>
    </source>
</evidence>
<evidence type="ECO:0000313" key="2">
    <source>
        <dbReference type="EMBL" id="KAJ1115820.1"/>
    </source>
</evidence>
<feature type="compositionally biased region" description="Acidic residues" evidence="1">
    <location>
        <begin position="92"/>
        <end position="101"/>
    </location>
</feature>
<feature type="region of interest" description="Disordered" evidence="1">
    <location>
        <begin position="43"/>
        <end position="115"/>
    </location>
</feature>
<dbReference type="AlphaFoldDB" id="A0AAV7NSN6"/>
<dbReference type="Proteomes" id="UP001066276">
    <property type="component" value="Chromosome 8"/>
</dbReference>
<dbReference type="EMBL" id="JANPWB010000012">
    <property type="protein sequence ID" value="KAJ1115820.1"/>
    <property type="molecule type" value="Genomic_DNA"/>
</dbReference>
<name>A0AAV7NSN6_PLEWA</name>
<accession>A0AAV7NSN6</accession>
<feature type="compositionally biased region" description="Basic and acidic residues" evidence="1">
    <location>
        <begin position="102"/>
        <end position="115"/>
    </location>
</feature>
<comment type="caution">
    <text evidence="2">The sequence shown here is derived from an EMBL/GenBank/DDBJ whole genome shotgun (WGS) entry which is preliminary data.</text>
</comment>
<evidence type="ECO:0000256" key="1">
    <source>
        <dbReference type="SAM" id="MobiDB-lite"/>
    </source>
</evidence>
<proteinExistence type="predicted"/>
<reference evidence="2" key="1">
    <citation type="journal article" date="2022" name="bioRxiv">
        <title>Sequencing and chromosome-scale assembly of the giantPleurodeles waltlgenome.</title>
        <authorList>
            <person name="Brown T."/>
            <person name="Elewa A."/>
            <person name="Iarovenko S."/>
            <person name="Subramanian E."/>
            <person name="Araus A.J."/>
            <person name="Petzold A."/>
            <person name="Susuki M."/>
            <person name="Suzuki K.-i.T."/>
            <person name="Hayashi T."/>
            <person name="Toyoda A."/>
            <person name="Oliveira C."/>
            <person name="Osipova E."/>
            <person name="Leigh N.D."/>
            <person name="Simon A."/>
            <person name="Yun M.H."/>
        </authorList>
    </citation>
    <scope>NUCLEOTIDE SEQUENCE</scope>
    <source>
        <strain evidence="2">20211129_DDA</strain>
        <tissue evidence="2">Liver</tissue>
    </source>
</reference>
<organism evidence="2 3">
    <name type="scientific">Pleurodeles waltl</name>
    <name type="common">Iberian ribbed newt</name>
    <dbReference type="NCBI Taxonomy" id="8319"/>
    <lineage>
        <taxon>Eukaryota</taxon>
        <taxon>Metazoa</taxon>
        <taxon>Chordata</taxon>
        <taxon>Craniata</taxon>
        <taxon>Vertebrata</taxon>
        <taxon>Euteleostomi</taxon>
        <taxon>Amphibia</taxon>
        <taxon>Batrachia</taxon>
        <taxon>Caudata</taxon>
        <taxon>Salamandroidea</taxon>
        <taxon>Salamandridae</taxon>
        <taxon>Pleurodelinae</taxon>
        <taxon>Pleurodeles</taxon>
    </lineage>
</organism>
<keyword evidence="3" id="KW-1185">Reference proteome</keyword>
<gene>
    <name evidence="2" type="ORF">NDU88_004042</name>
</gene>
<feature type="compositionally biased region" description="Basic and acidic residues" evidence="1">
    <location>
        <begin position="80"/>
        <end position="91"/>
    </location>
</feature>
<protein>
    <submittedName>
        <fullName evidence="2">Uncharacterized protein</fullName>
    </submittedName>
</protein>
<feature type="region of interest" description="Disordered" evidence="1">
    <location>
        <begin position="1"/>
        <end position="30"/>
    </location>
</feature>
<sequence>MNSGGLLSNDGRLERKIHNRNFNQDPTRARGTVASYLLTRLRHPSGAARASRENSVTRCPDDQDAGIGTMTLDFRVPGAVKREDGRERSSEEPDATEQDAEETTKAERGDQEETE</sequence>